<evidence type="ECO:0000313" key="2">
    <source>
        <dbReference type="EMBL" id="MDL4843118.1"/>
    </source>
</evidence>
<dbReference type="EMBL" id="JASTZU010000063">
    <property type="protein sequence ID" value="MDL4843118.1"/>
    <property type="molecule type" value="Genomic_DNA"/>
</dbReference>
<proteinExistence type="predicted"/>
<keyword evidence="3" id="KW-1185">Reference proteome</keyword>
<organism evidence="2 3">
    <name type="scientific">Aquibacillus rhizosphaerae</name>
    <dbReference type="NCBI Taxonomy" id="3051431"/>
    <lineage>
        <taxon>Bacteria</taxon>
        <taxon>Bacillati</taxon>
        <taxon>Bacillota</taxon>
        <taxon>Bacilli</taxon>
        <taxon>Bacillales</taxon>
        <taxon>Bacillaceae</taxon>
        <taxon>Aquibacillus</taxon>
    </lineage>
</organism>
<comment type="caution">
    <text evidence="2">The sequence shown here is derived from an EMBL/GenBank/DDBJ whole genome shotgun (WGS) entry which is preliminary data.</text>
</comment>
<feature type="transmembrane region" description="Helical" evidence="1">
    <location>
        <begin position="6"/>
        <end position="27"/>
    </location>
</feature>
<keyword evidence="1" id="KW-0472">Membrane</keyword>
<name>A0ABT7LB72_9BACI</name>
<evidence type="ECO:0000256" key="1">
    <source>
        <dbReference type="SAM" id="Phobius"/>
    </source>
</evidence>
<keyword evidence="1" id="KW-0812">Transmembrane</keyword>
<dbReference type="Proteomes" id="UP001235343">
    <property type="component" value="Unassembled WGS sequence"/>
</dbReference>
<keyword evidence="1" id="KW-1133">Transmembrane helix</keyword>
<evidence type="ECO:0000313" key="3">
    <source>
        <dbReference type="Proteomes" id="UP001235343"/>
    </source>
</evidence>
<accession>A0ABT7LB72</accession>
<evidence type="ECO:0008006" key="4">
    <source>
        <dbReference type="Google" id="ProtNLM"/>
    </source>
</evidence>
<protein>
    <recommendedName>
        <fullName evidence="4">DUF4870 domain-containing protein</fullName>
    </recommendedName>
</protein>
<dbReference type="RefSeq" id="WP_285934412.1">
    <property type="nucleotide sequence ID" value="NZ_JASTZU010000063.1"/>
</dbReference>
<feature type="transmembrane region" description="Helical" evidence="1">
    <location>
        <begin position="39"/>
        <end position="62"/>
    </location>
</feature>
<gene>
    <name evidence="2" type="ORF">QQS35_22010</name>
</gene>
<reference evidence="2 3" key="1">
    <citation type="submission" date="2023-06" db="EMBL/GenBank/DDBJ databases">
        <title>Aquibacillus rhizosphaerae LR5S19.</title>
        <authorList>
            <person name="Sun J.-Q."/>
        </authorList>
    </citation>
    <scope>NUCLEOTIDE SEQUENCE [LARGE SCALE GENOMIC DNA]</scope>
    <source>
        <strain evidence="2 3">LR5S19</strain>
    </source>
</reference>
<sequence length="113" mass="12957">MYTTIAIVLFIMFMIAAFFVSYFAARYMIKDTGLFKESVIFATMLNVLHGVVAIFSWFFYSIDISESLFINGLLMGLALLILSELTLVGIITLKRKDYDDYLIQSEKIIKLVE</sequence>
<feature type="transmembrane region" description="Helical" evidence="1">
    <location>
        <begin position="68"/>
        <end position="93"/>
    </location>
</feature>